<comment type="subcellular location">
    <subcellularLocation>
        <location evidence="1">Membrane</location>
        <topology evidence="1">Multi-pass membrane protein</topology>
    </subcellularLocation>
</comment>
<sequence length="215" mass="24427">MFADSDTAIDFVTFAYFLSSSLWLTNLRWLNRDAQKIAFRDIRQPTMAINDRLLDRRHDLALLRTEVQAVCTWIRPKLNTRLELLRAEWAPSPKDAFEAVLTESAALERFLVDTFQLLMSSISVLDSQTSIHQAERSSHLTALATLYVPLSFVTGVFGMNIKEINDSNPSLWTFVVALLVVGACTALFLWMTGPPRVSKNGMTHRNFGHRLRRGL</sequence>
<dbReference type="Pfam" id="PF01544">
    <property type="entry name" value="CorA"/>
    <property type="match status" value="1"/>
</dbReference>
<evidence type="ECO:0000256" key="2">
    <source>
        <dbReference type="ARBA" id="ARBA00022692"/>
    </source>
</evidence>
<evidence type="ECO:0000256" key="5">
    <source>
        <dbReference type="SAM" id="Phobius"/>
    </source>
</evidence>
<accession>A0A139IS83</accession>
<comment type="caution">
    <text evidence="6">The sequence shown here is derived from an EMBL/GenBank/DDBJ whole genome shotgun (WGS) entry which is preliminary data.</text>
</comment>
<keyword evidence="3 5" id="KW-1133">Transmembrane helix</keyword>
<name>A0A139IS83_9PEZI</name>
<dbReference type="GO" id="GO:0046873">
    <property type="term" value="F:metal ion transmembrane transporter activity"/>
    <property type="evidence" value="ECO:0007669"/>
    <property type="project" value="InterPro"/>
</dbReference>
<dbReference type="OrthoDB" id="3650956at2759"/>
<dbReference type="InterPro" id="IPR002523">
    <property type="entry name" value="MgTranspt_CorA/ZnTranspt_ZntB"/>
</dbReference>
<evidence type="ECO:0000313" key="7">
    <source>
        <dbReference type="Proteomes" id="UP000073492"/>
    </source>
</evidence>
<proteinExistence type="predicted"/>
<dbReference type="STRING" id="113226.A0A139IS83"/>
<evidence type="ECO:0000256" key="1">
    <source>
        <dbReference type="ARBA" id="ARBA00004141"/>
    </source>
</evidence>
<gene>
    <name evidence="6" type="ORF">AC579_5755</name>
</gene>
<feature type="transmembrane region" description="Helical" evidence="5">
    <location>
        <begin position="140"/>
        <end position="159"/>
    </location>
</feature>
<evidence type="ECO:0000256" key="4">
    <source>
        <dbReference type="ARBA" id="ARBA00023136"/>
    </source>
</evidence>
<dbReference type="SUPFAM" id="SSF144083">
    <property type="entry name" value="Magnesium transport protein CorA, transmembrane region"/>
    <property type="match status" value="1"/>
</dbReference>
<dbReference type="GO" id="GO:0016020">
    <property type="term" value="C:membrane"/>
    <property type="evidence" value="ECO:0007669"/>
    <property type="project" value="UniProtKB-SubCell"/>
</dbReference>
<evidence type="ECO:0000256" key="3">
    <source>
        <dbReference type="ARBA" id="ARBA00022989"/>
    </source>
</evidence>
<dbReference type="Gene3D" id="1.20.58.340">
    <property type="entry name" value="Magnesium transport protein CorA, transmembrane region"/>
    <property type="match status" value="1"/>
</dbReference>
<dbReference type="EMBL" id="LFZO01000020">
    <property type="protein sequence ID" value="KXT17452.1"/>
    <property type="molecule type" value="Genomic_DNA"/>
</dbReference>
<dbReference type="Proteomes" id="UP000073492">
    <property type="component" value="Unassembled WGS sequence"/>
</dbReference>
<keyword evidence="7" id="KW-1185">Reference proteome</keyword>
<protein>
    <submittedName>
        <fullName evidence="6">Uncharacterized protein</fullName>
    </submittedName>
</protein>
<keyword evidence="4 5" id="KW-0472">Membrane</keyword>
<feature type="transmembrane region" description="Helical" evidence="5">
    <location>
        <begin position="171"/>
        <end position="192"/>
    </location>
</feature>
<organism evidence="6 7">
    <name type="scientific">Pseudocercospora musae</name>
    <dbReference type="NCBI Taxonomy" id="113226"/>
    <lineage>
        <taxon>Eukaryota</taxon>
        <taxon>Fungi</taxon>
        <taxon>Dikarya</taxon>
        <taxon>Ascomycota</taxon>
        <taxon>Pezizomycotina</taxon>
        <taxon>Dothideomycetes</taxon>
        <taxon>Dothideomycetidae</taxon>
        <taxon>Mycosphaerellales</taxon>
        <taxon>Mycosphaerellaceae</taxon>
        <taxon>Pseudocercospora</taxon>
    </lineage>
</organism>
<dbReference type="AlphaFoldDB" id="A0A139IS83"/>
<dbReference type="InterPro" id="IPR045863">
    <property type="entry name" value="CorA_TM1_TM2"/>
</dbReference>
<evidence type="ECO:0000313" key="6">
    <source>
        <dbReference type="EMBL" id="KXT17452.1"/>
    </source>
</evidence>
<reference evidence="6 7" key="1">
    <citation type="submission" date="2015-07" db="EMBL/GenBank/DDBJ databases">
        <title>Comparative genomics of the Sigatoka disease complex on banana suggests a link between parallel evolutionary changes in Pseudocercospora fijiensis and Pseudocercospora eumusae and increased virulence on the banana host.</title>
        <authorList>
            <person name="Chang T.-C."/>
            <person name="Salvucci A."/>
            <person name="Crous P.W."/>
            <person name="Stergiopoulos I."/>
        </authorList>
    </citation>
    <scope>NUCLEOTIDE SEQUENCE [LARGE SCALE GENOMIC DNA]</scope>
    <source>
        <strain evidence="6 7">CBS 116634</strain>
    </source>
</reference>
<keyword evidence="2 5" id="KW-0812">Transmembrane</keyword>
<feature type="transmembrane region" description="Helical" evidence="5">
    <location>
        <begin position="12"/>
        <end position="30"/>
    </location>
</feature>